<dbReference type="EMBL" id="ML987189">
    <property type="protein sequence ID" value="KAF2255723.1"/>
    <property type="molecule type" value="Genomic_DNA"/>
</dbReference>
<feature type="compositionally biased region" description="Polar residues" evidence="1">
    <location>
        <begin position="91"/>
        <end position="102"/>
    </location>
</feature>
<dbReference type="RefSeq" id="XP_033690727.1">
    <property type="nucleotide sequence ID" value="XM_033836205.1"/>
</dbReference>
<organism evidence="2 3">
    <name type="scientific">Trematosphaeria pertusa</name>
    <dbReference type="NCBI Taxonomy" id="390896"/>
    <lineage>
        <taxon>Eukaryota</taxon>
        <taxon>Fungi</taxon>
        <taxon>Dikarya</taxon>
        <taxon>Ascomycota</taxon>
        <taxon>Pezizomycotina</taxon>
        <taxon>Dothideomycetes</taxon>
        <taxon>Pleosporomycetidae</taxon>
        <taxon>Pleosporales</taxon>
        <taxon>Massarineae</taxon>
        <taxon>Trematosphaeriaceae</taxon>
        <taxon>Trematosphaeria</taxon>
    </lineage>
</organism>
<proteinExistence type="predicted"/>
<dbReference type="GeneID" id="54589535"/>
<dbReference type="AlphaFoldDB" id="A0A6A6J2P3"/>
<keyword evidence="3" id="KW-1185">Reference proteome</keyword>
<accession>A0A6A6J2P3</accession>
<gene>
    <name evidence="2" type="ORF">BU26DRAFT_6821</name>
</gene>
<protein>
    <submittedName>
        <fullName evidence="2">Uncharacterized protein</fullName>
    </submittedName>
</protein>
<feature type="compositionally biased region" description="Low complexity" evidence="1">
    <location>
        <begin position="43"/>
        <end position="53"/>
    </location>
</feature>
<evidence type="ECO:0000256" key="1">
    <source>
        <dbReference type="SAM" id="MobiDB-lite"/>
    </source>
</evidence>
<dbReference type="Proteomes" id="UP000800094">
    <property type="component" value="Unassembled WGS sequence"/>
</dbReference>
<evidence type="ECO:0000313" key="2">
    <source>
        <dbReference type="EMBL" id="KAF2255723.1"/>
    </source>
</evidence>
<reference evidence="2" key="1">
    <citation type="journal article" date="2020" name="Stud. Mycol.">
        <title>101 Dothideomycetes genomes: a test case for predicting lifestyles and emergence of pathogens.</title>
        <authorList>
            <person name="Haridas S."/>
            <person name="Albert R."/>
            <person name="Binder M."/>
            <person name="Bloem J."/>
            <person name="Labutti K."/>
            <person name="Salamov A."/>
            <person name="Andreopoulos B."/>
            <person name="Baker S."/>
            <person name="Barry K."/>
            <person name="Bills G."/>
            <person name="Bluhm B."/>
            <person name="Cannon C."/>
            <person name="Castanera R."/>
            <person name="Culley D."/>
            <person name="Daum C."/>
            <person name="Ezra D."/>
            <person name="Gonzalez J."/>
            <person name="Henrissat B."/>
            <person name="Kuo A."/>
            <person name="Liang C."/>
            <person name="Lipzen A."/>
            <person name="Lutzoni F."/>
            <person name="Magnuson J."/>
            <person name="Mondo S."/>
            <person name="Nolan M."/>
            <person name="Ohm R."/>
            <person name="Pangilinan J."/>
            <person name="Park H.-J."/>
            <person name="Ramirez L."/>
            <person name="Alfaro M."/>
            <person name="Sun H."/>
            <person name="Tritt A."/>
            <person name="Yoshinaga Y."/>
            <person name="Zwiers L.-H."/>
            <person name="Turgeon B."/>
            <person name="Goodwin S."/>
            <person name="Spatafora J."/>
            <person name="Crous P."/>
            <person name="Grigoriev I."/>
        </authorList>
    </citation>
    <scope>NUCLEOTIDE SEQUENCE</scope>
    <source>
        <strain evidence="2">CBS 122368</strain>
    </source>
</reference>
<name>A0A6A6J2P3_9PLEO</name>
<sequence length="113" mass="12973">MKYKLEEKLTLTGALVCNLVTERKRGMLHASTRSYIPRGMEGGRQLSQQQQRAASCLPQVASRLYSPRDQDRTRVVKPRPSITPSKRGESHTTSCRKSNPSRQHWRGFCWCRA</sequence>
<evidence type="ECO:0000313" key="3">
    <source>
        <dbReference type="Proteomes" id="UP000800094"/>
    </source>
</evidence>
<feature type="region of interest" description="Disordered" evidence="1">
    <location>
        <begin position="67"/>
        <end position="103"/>
    </location>
</feature>
<feature type="region of interest" description="Disordered" evidence="1">
    <location>
        <begin position="31"/>
        <end position="53"/>
    </location>
</feature>